<reference evidence="5" key="1">
    <citation type="submission" date="2017-09" db="EMBL/GenBank/DDBJ databases">
        <title>Yangia sp. SAOS 153D whole genome sequencing.</title>
        <authorList>
            <person name="Verma A."/>
            <person name="Krishnamurthi S."/>
        </authorList>
    </citation>
    <scope>NUCLEOTIDE SEQUENCE [LARGE SCALE GENOMIC DNA]</scope>
    <source>
        <strain evidence="5">SAOS 153D</strain>
    </source>
</reference>
<evidence type="ECO:0000256" key="2">
    <source>
        <dbReference type="ARBA" id="ARBA00022729"/>
    </source>
</evidence>
<name>A0A2A3JZM3_9RHOB</name>
<dbReference type="Gene3D" id="3.40.190.170">
    <property type="entry name" value="Bacterial extracellular solute-binding protein, family 7"/>
    <property type="match status" value="1"/>
</dbReference>
<keyword evidence="3" id="KW-0574">Periplasm</keyword>
<gene>
    <name evidence="5" type="ORF">CLG85_02885</name>
</gene>
<evidence type="ECO:0000256" key="4">
    <source>
        <dbReference type="SAM" id="MobiDB-lite"/>
    </source>
</evidence>
<dbReference type="InterPro" id="IPR038404">
    <property type="entry name" value="TRAP_DctP_sf"/>
</dbReference>
<dbReference type="InterPro" id="IPR018389">
    <property type="entry name" value="DctP_fam"/>
</dbReference>
<organism evidence="5">
    <name type="scientific">Alloyangia mangrovi</name>
    <dbReference type="NCBI Taxonomy" id="1779329"/>
    <lineage>
        <taxon>Bacteria</taxon>
        <taxon>Pseudomonadati</taxon>
        <taxon>Pseudomonadota</taxon>
        <taxon>Alphaproteobacteria</taxon>
        <taxon>Rhodobacterales</taxon>
        <taxon>Roseobacteraceae</taxon>
        <taxon>Alloyangia</taxon>
    </lineage>
</organism>
<dbReference type="OrthoDB" id="9783941at2"/>
<evidence type="ECO:0000313" key="5">
    <source>
        <dbReference type="EMBL" id="PBD20646.1"/>
    </source>
</evidence>
<proteinExistence type="predicted"/>
<dbReference type="NCBIfam" id="NF037995">
    <property type="entry name" value="TRAP_S1"/>
    <property type="match status" value="1"/>
</dbReference>
<dbReference type="PANTHER" id="PTHR33376">
    <property type="match status" value="1"/>
</dbReference>
<dbReference type="GO" id="GO:0055085">
    <property type="term" value="P:transmembrane transport"/>
    <property type="evidence" value="ECO:0007669"/>
    <property type="project" value="InterPro"/>
</dbReference>
<dbReference type="PANTHER" id="PTHR33376:SF4">
    <property type="entry name" value="SIALIC ACID-BINDING PERIPLASMIC PROTEIN SIAP"/>
    <property type="match status" value="1"/>
</dbReference>
<feature type="region of interest" description="Disordered" evidence="4">
    <location>
        <begin position="1"/>
        <end position="22"/>
    </location>
</feature>
<dbReference type="GO" id="GO:0042597">
    <property type="term" value="C:periplasmic space"/>
    <property type="evidence" value="ECO:0007669"/>
    <property type="project" value="UniProtKB-SubCell"/>
</dbReference>
<evidence type="ECO:0000256" key="1">
    <source>
        <dbReference type="ARBA" id="ARBA00004418"/>
    </source>
</evidence>
<dbReference type="EMBL" id="NTHN01000029">
    <property type="protein sequence ID" value="PBD20646.1"/>
    <property type="molecule type" value="Genomic_DNA"/>
</dbReference>
<protein>
    <submittedName>
        <fullName evidence="5">C4-dicarboxylate ABC transporter substrate-binding protein</fullName>
    </submittedName>
</protein>
<evidence type="ECO:0000256" key="3">
    <source>
        <dbReference type="ARBA" id="ARBA00022764"/>
    </source>
</evidence>
<dbReference type="AlphaFoldDB" id="A0A2A3JZM3"/>
<accession>A0A2A3JZM3</accession>
<comment type="caution">
    <text evidence="5">The sequence shown here is derived from an EMBL/GenBank/DDBJ whole genome shotgun (WGS) entry which is preliminary data.</text>
</comment>
<dbReference type="CDD" id="cd13602">
    <property type="entry name" value="PBP2_TRAP_BpDctp6_7"/>
    <property type="match status" value="1"/>
</dbReference>
<sequence length="349" mass="37592">MATLRAANSLERPPARTGRNREDHMTIKTLLVTVAGIGLAAAPALAATWDLSSEYPAGSLQGQTADFFAKAVAEKTGGDIEVTVHHGAALGYKSVDHFDAVGDGALQAASSAFVFWTGIDPIFQLSSLPFLAPTSADVHDLYELAKPEYEKVLEDNNQMLLLATPWPSSGLWGNKAFTSLADLEGVKVRTYDVASTETIKNAGAFPIQISWADVPAQLSTNAIDAVLTSPNGGVGVQMWELQSNFTNVNYASSLQAIHLNLDAWDDLSEEQRAAVKEAAEDAEDFGWGLLMEATAKDFDTMRENGMTVTEEIPAEFSQALTEAAQPFIDEWIADTGERAQSIMNAYQSR</sequence>
<keyword evidence="2" id="KW-0732">Signal</keyword>
<dbReference type="Pfam" id="PF03480">
    <property type="entry name" value="DctP"/>
    <property type="match status" value="1"/>
</dbReference>
<comment type="subcellular location">
    <subcellularLocation>
        <location evidence="1">Periplasm</location>
    </subcellularLocation>
</comment>